<name>A0AA36MRA5_9DINO</name>
<dbReference type="EMBL" id="CAUJNA010000780">
    <property type="protein sequence ID" value="CAJ1381122.1"/>
    <property type="molecule type" value="Genomic_DNA"/>
</dbReference>
<proteinExistence type="predicted"/>
<gene>
    <name evidence="2" type="ORF">EVOR1521_LOCUS8908</name>
</gene>
<evidence type="ECO:0000313" key="3">
    <source>
        <dbReference type="Proteomes" id="UP001178507"/>
    </source>
</evidence>
<keyword evidence="3" id="KW-1185">Reference proteome</keyword>
<dbReference type="Proteomes" id="UP001178507">
    <property type="component" value="Unassembled WGS sequence"/>
</dbReference>
<evidence type="ECO:0000256" key="1">
    <source>
        <dbReference type="SAM" id="MobiDB-lite"/>
    </source>
</evidence>
<reference evidence="2" key="1">
    <citation type="submission" date="2023-08" db="EMBL/GenBank/DDBJ databases">
        <authorList>
            <person name="Chen Y."/>
            <person name="Shah S."/>
            <person name="Dougan E. K."/>
            <person name="Thang M."/>
            <person name="Chan C."/>
        </authorList>
    </citation>
    <scope>NUCLEOTIDE SEQUENCE</scope>
</reference>
<feature type="region of interest" description="Disordered" evidence="1">
    <location>
        <begin position="125"/>
        <end position="155"/>
    </location>
</feature>
<protein>
    <submittedName>
        <fullName evidence="2">Uncharacterized protein</fullName>
    </submittedName>
</protein>
<comment type="caution">
    <text evidence="2">The sequence shown here is derived from an EMBL/GenBank/DDBJ whole genome shotgun (WGS) entry which is preliminary data.</text>
</comment>
<accession>A0AA36MRA5</accession>
<feature type="compositionally biased region" description="Pro residues" evidence="1">
    <location>
        <begin position="61"/>
        <end position="75"/>
    </location>
</feature>
<evidence type="ECO:0000313" key="2">
    <source>
        <dbReference type="EMBL" id="CAJ1381122.1"/>
    </source>
</evidence>
<dbReference type="AlphaFoldDB" id="A0AA36MRA5"/>
<sequence length="240" mass="25713">MAAAAVLADAAAKVLCDDKETRRGICASLGNLRDLSEQLTAIDSMSEKGLGLRVSRGASPAIPPATPLAPSPKAPGTPASLPGTPFILWSPIVDAHIVIRDVKELQGTDRSKLLLEAREMRPSTSLPLLKERKEPSEFGAPIQDSRDSDFGSARKKAQVGGDGAAALRRSALNMGLPAQLTTTYNAQCQVPVQKAVDPKWSTDLKRADRRNAQRIQYENRLSAATPGSISPEVHFLVKHH</sequence>
<feature type="region of interest" description="Disordered" evidence="1">
    <location>
        <begin position="53"/>
        <end position="79"/>
    </location>
</feature>
<organism evidence="2 3">
    <name type="scientific">Effrenium voratum</name>
    <dbReference type="NCBI Taxonomy" id="2562239"/>
    <lineage>
        <taxon>Eukaryota</taxon>
        <taxon>Sar</taxon>
        <taxon>Alveolata</taxon>
        <taxon>Dinophyceae</taxon>
        <taxon>Suessiales</taxon>
        <taxon>Symbiodiniaceae</taxon>
        <taxon>Effrenium</taxon>
    </lineage>
</organism>